<proteinExistence type="predicted"/>
<dbReference type="AlphaFoldDB" id="A0A061QZ47"/>
<feature type="region of interest" description="Disordered" evidence="1">
    <location>
        <begin position="1"/>
        <end position="33"/>
    </location>
</feature>
<organism evidence="2">
    <name type="scientific">Tetraselmis sp. GSL018</name>
    <dbReference type="NCBI Taxonomy" id="582737"/>
    <lineage>
        <taxon>Eukaryota</taxon>
        <taxon>Viridiplantae</taxon>
        <taxon>Chlorophyta</taxon>
        <taxon>core chlorophytes</taxon>
        <taxon>Chlorodendrophyceae</taxon>
        <taxon>Chlorodendrales</taxon>
        <taxon>Chlorodendraceae</taxon>
        <taxon>Tetraselmis</taxon>
    </lineage>
</organism>
<accession>A0A061QZ47</accession>
<evidence type="ECO:0000256" key="1">
    <source>
        <dbReference type="SAM" id="MobiDB-lite"/>
    </source>
</evidence>
<gene>
    <name evidence="2" type="ORF">TSPGSL018_19903</name>
</gene>
<name>A0A061QZ47_9CHLO</name>
<reference evidence="2" key="1">
    <citation type="submission" date="2014-05" db="EMBL/GenBank/DDBJ databases">
        <title>The transcriptome of the halophilic microalga Tetraselmis sp. GSL018 isolated from the Great Salt Lake, Utah.</title>
        <authorList>
            <person name="Jinkerson R.E."/>
            <person name="D'Adamo S."/>
            <person name="Posewitz M.C."/>
        </authorList>
    </citation>
    <scope>NUCLEOTIDE SEQUENCE</scope>
    <source>
        <strain evidence="2">GSL018</strain>
    </source>
</reference>
<feature type="non-terminal residue" evidence="2">
    <location>
        <position position="97"/>
    </location>
</feature>
<feature type="compositionally biased region" description="Low complexity" evidence="1">
    <location>
        <begin position="18"/>
        <end position="27"/>
    </location>
</feature>
<protein>
    <submittedName>
        <fullName evidence="2">Uncharacterized protein</fullName>
    </submittedName>
</protein>
<sequence>RPLPPTNHAQLPRVDTAPSSLSPSLLPSRHRPSAVSDDVLCPFLLGGWAAALPPSSGRKGGRWDDRRLGHERCPPPPFLNRHSLFPVTLFLTPHNTS</sequence>
<feature type="non-terminal residue" evidence="2">
    <location>
        <position position="1"/>
    </location>
</feature>
<dbReference type="EMBL" id="GBEZ01023135">
    <property type="protein sequence ID" value="JAC63734.1"/>
    <property type="molecule type" value="Transcribed_RNA"/>
</dbReference>
<evidence type="ECO:0000313" key="2">
    <source>
        <dbReference type="EMBL" id="JAC63734.1"/>
    </source>
</evidence>